<dbReference type="Pfam" id="PF20107">
    <property type="entry name" value="DUF6497"/>
    <property type="match status" value="1"/>
</dbReference>
<gene>
    <name evidence="2" type="ORF">TRIHO_19560</name>
</gene>
<dbReference type="AlphaFoldDB" id="A0A132BZI2"/>
<dbReference type="InterPro" id="IPR045467">
    <property type="entry name" value="DUF6497"/>
</dbReference>
<evidence type="ECO:0000313" key="3">
    <source>
        <dbReference type="Proteomes" id="UP000068382"/>
    </source>
</evidence>
<keyword evidence="3" id="KW-1185">Reference proteome</keyword>
<dbReference type="PATRIC" id="fig|1768241.3.peg.2057"/>
<reference evidence="2 3" key="1">
    <citation type="submission" date="2015-12" db="EMBL/GenBank/DDBJ databases">
        <title>Genome sequence of the marine Rhodobacteraceae strain O3.65, Candidatus Tritonibacter horizontis.</title>
        <authorList>
            <person name="Poehlein A."/>
            <person name="Giebel H.A."/>
            <person name="Voget S."/>
            <person name="Brinkhoff T."/>
        </authorList>
    </citation>
    <scope>NUCLEOTIDE SEQUENCE [LARGE SCALE GENOMIC DNA]</scope>
    <source>
        <strain evidence="2 3">O3.65</strain>
    </source>
</reference>
<proteinExistence type="predicted"/>
<feature type="signal peptide" evidence="1">
    <location>
        <begin position="1"/>
        <end position="28"/>
    </location>
</feature>
<feature type="chain" id="PRO_5007288702" description="Acetolactate synthase" evidence="1">
    <location>
        <begin position="29"/>
        <end position="143"/>
    </location>
</feature>
<evidence type="ECO:0000313" key="2">
    <source>
        <dbReference type="EMBL" id="KUP93170.1"/>
    </source>
</evidence>
<dbReference type="Proteomes" id="UP000068382">
    <property type="component" value="Unassembled WGS sequence"/>
</dbReference>
<name>A0A132BZI2_9RHOB</name>
<sequence>MQLWVVSGLWLCCGAALMCALLASQGRAAQPEMPVAEIVVPSGQPVTLSEVLLDEATGALWARFRFVAPQIASTADPERSSADLDHLCAALAVPYLRHYALQPERVVISLSDRALAFGTVSPEATQYFETYLIDGETCIWEGF</sequence>
<organism evidence="2 3">
    <name type="scientific">Tritonibacter horizontis</name>
    <dbReference type="NCBI Taxonomy" id="1768241"/>
    <lineage>
        <taxon>Bacteria</taxon>
        <taxon>Pseudomonadati</taxon>
        <taxon>Pseudomonadota</taxon>
        <taxon>Alphaproteobacteria</taxon>
        <taxon>Rhodobacterales</taxon>
        <taxon>Paracoccaceae</taxon>
        <taxon>Tritonibacter</taxon>
    </lineage>
</organism>
<evidence type="ECO:0008006" key="4">
    <source>
        <dbReference type="Google" id="ProtNLM"/>
    </source>
</evidence>
<comment type="caution">
    <text evidence="2">The sequence shown here is derived from an EMBL/GenBank/DDBJ whole genome shotgun (WGS) entry which is preliminary data.</text>
</comment>
<accession>A0A132BZI2</accession>
<keyword evidence="1" id="KW-0732">Signal</keyword>
<dbReference type="RefSeq" id="WP_232367757.1">
    <property type="nucleotide sequence ID" value="NZ_LPUY01000059.1"/>
</dbReference>
<dbReference type="EMBL" id="LPUY01000059">
    <property type="protein sequence ID" value="KUP93170.1"/>
    <property type="molecule type" value="Genomic_DNA"/>
</dbReference>
<evidence type="ECO:0000256" key="1">
    <source>
        <dbReference type="SAM" id="SignalP"/>
    </source>
</evidence>
<protein>
    <recommendedName>
        <fullName evidence="4">Acetolactate synthase</fullName>
    </recommendedName>
</protein>